<dbReference type="SUPFAM" id="SSF53448">
    <property type="entry name" value="Nucleotide-diphospho-sugar transferases"/>
    <property type="match status" value="1"/>
</dbReference>
<dbReference type="Proteomes" id="UP000239866">
    <property type="component" value="Unassembled WGS sequence"/>
</dbReference>
<dbReference type="AlphaFoldDB" id="A0A2T1K574"/>
<protein>
    <submittedName>
        <fullName evidence="2">Mannose-1-phosphate guanylyltransferase</fullName>
    </submittedName>
</protein>
<proteinExistence type="predicted"/>
<dbReference type="InterPro" id="IPR050486">
    <property type="entry name" value="Mannose-1P_guanyltransferase"/>
</dbReference>
<dbReference type="Pfam" id="PF00483">
    <property type="entry name" value="NTP_transferase"/>
    <property type="match status" value="1"/>
</dbReference>
<dbReference type="InterPro" id="IPR005835">
    <property type="entry name" value="NTP_transferase_dom"/>
</dbReference>
<comment type="caution">
    <text evidence="2">The sequence shown here is derived from an EMBL/GenBank/DDBJ whole genome shotgun (WGS) entry which is preliminary data.</text>
</comment>
<evidence type="ECO:0000313" key="3">
    <source>
        <dbReference type="Proteomes" id="UP000239866"/>
    </source>
</evidence>
<evidence type="ECO:0000259" key="1">
    <source>
        <dbReference type="Pfam" id="PF00483"/>
    </source>
</evidence>
<keyword evidence="3" id="KW-1185">Reference proteome</keyword>
<evidence type="ECO:0000313" key="2">
    <source>
        <dbReference type="EMBL" id="PSF05237.1"/>
    </source>
</evidence>
<dbReference type="Gene3D" id="3.90.550.10">
    <property type="entry name" value="Spore Coat Polysaccharide Biosynthesis Protein SpsA, Chain A"/>
    <property type="match status" value="1"/>
</dbReference>
<dbReference type="EMBL" id="PXNP01000104">
    <property type="protein sequence ID" value="PSF05237.1"/>
    <property type="molecule type" value="Genomic_DNA"/>
</dbReference>
<sequence>MKTMILAAGKGERMRPLTLSTPKPLLRAGGKALIEHHLERLHNAGFHHVIINLAWLGEQIEQTLGDGADYGLSIRYSREGEPLETAGGIIRALPKLTGPESDWFLVVNADIWTDFDFACLQPPLTPATDALLVMVDNPPHHPGGDFHLDSNGILAVTGAPSLTFSGISLLHARLFDGLKDDAGKLGPILRSAMSKGRVRGQYHSGHWIDVGTPERLAELDARLSLGSARL</sequence>
<dbReference type="InterPro" id="IPR029044">
    <property type="entry name" value="Nucleotide-diphossugar_trans"/>
</dbReference>
<dbReference type="GO" id="GO:0016779">
    <property type="term" value="F:nucleotidyltransferase activity"/>
    <property type="evidence" value="ECO:0007669"/>
    <property type="project" value="UniProtKB-KW"/>
</dbReference>
<dbReference type="NCBIfam" id="NF045761">
    <property type="entry name" value="NAMPUrTaseMurU"/>
    <property type="match status" value="1"/>
</dbReference>
<reference evidence="2 3" key="1">
    <citation type="submission" date="2018-03" db="EMBL/GenBank/DDBJ databases">
        <title>Marinobacter brunus sp. nov., a marine bacterium of Gamma-proteobacteria isolated from the surface seawater of the South China Sea.</title>
        <authorList>
            <person name="Cheng H."/>
            <person name="Wu Y.-H."/>
            <person name="Xamxidin M."/>
            <person name="Xu X.-W."/>
        </authorList>
    </citation>
    <scope>NUCLEOTIDE SEQUENCE [LARGE SCALE GENOMIC DNA]</scope>
    <source>
        <strain evidence="2 3">NH169-3</strain>
    </source>
</reference>
<name>A0A2T1K574_9GAMM</name>
<accession>A0A2T1K574</accession>
<dbReference type="RefSeq" id="WP_106764840.1">
    <property type="nucleotide sequence ID" value="NZ_PXNP01000104.1"/>
</dbReference>
<dbReference type="InterPro" id="IPR054790">
    <property type="entry name" value="MurU"/>
</dbReference>
<organism evidence="2 3">
    <name type="scientific">Marinobacter fuscus</name>
    <dbReference type="NCBI Taxonomy" id="2109942"/>
    <lineage>
        <taxon>Bacteria</taxon>
        <taxon>Pseudomonadati</taxon>
        <taxon>Pseudomonadota</taxon>
        <taxon>Gammaproteobacteria</taxon>
        <taxon>Pseudomonadales</taxon>
        <taxon>Marinobacteraceae</taxon>
        <taxon>Marinobacter</taxon>
    </lineage>
</organism>
<dbReference type="OrthoDB" id="9788272at2"/>
<keyword evidence="2" id="KW-0548">Nucleotidyltransferase</keyword>
<dbReference type="CDD" id="cd06422">
    <property type="entry name" value="NTP_transferase_like_1"/>
    <property type="match status" value="1"/>
</dbReference>
<feature type="domain" description="Nucleotidyl transferase" evidence="1">
    <location>
        <begin position="2"/>
        <end position="118"/>
    </location>
</feature>
<gene>
    <name evidence="2" type="ORF">C7H09_16705</name>
</gene>
<dbReference type="PANTHER" id="PTHR22572">
    <property type="entry name" value="SUGAR-1-PHOSPHATE GUANYL TRANSFERASE"/>
    <property type="match status" value="1"/>
</dbReference>
<keyword evidence="2" id="KW-0808">Transferase</keyword>